<evidence type="ECO:0000313" key="7">
    <source>
        <dbReference type="EMBL" id="MFC5191507.1"/>
    </source>
</evidence>
<dbReference type="CDD" id="cd02440">
    <property type="entry name" value="AdoMet_MTases"/>
    <property type="match status" value="1"/>
</dbReference>
<dbReference type="HAMAP" id="MF_01848">
    <property type="entry name" value="23SrRNA_methyltr_F"/>
    <property type="match status" value="1"/>
</dbReference>
<evidence type="ECO:0000256" key="5">
    <source>
        <dbReference type="ARBA" id="ARBA00022691"/>
    </source>
</evidence>
<dbReference type="InterPro" id="IPR010286">
    <property type="entry name" value="METTL16/RlmF"/>
</dbReference>
<proteinExistence type="inferred from homology"/>
<evidence type="ECO:0000256" key="1">
    <source>
        <dbReference type="ARBA" id="ARBA00022490"/>
    </source>
</evidence>
<sequence length="313" mass="35719">MKTENKLHPSNLHQNRYDLKSLSETLPELKPFLFTNEYGNLTLDFANPKAVKALNQALLKHFYQVHYWDIPEGFLCPPIPGRADYIHHLADLLAQSNAGKIPKGSKIKVLDIGTGANLIYPILGNSIYQWRFVGSELNPKAIESAQQILRQNPGFQGKIEVRPQSDSSMIFSHIIQSEEFFDLTLCNPPFHESAQDAQEGSIRKVRNLTGKTIQKADLNFGGQATELWTEGGEVAFIRKMIVESLNFKNQVYWFTSLVSKSENLKPLQIQLEKVGVVDQKIIEMAQGNKISRFVAWTFLQSKQKEAWKNYRWI</sequence>
<comment type="catalytic activity">
    <reaction evidence="6">
        <text>adenosine(1618) in 23S rRNA + S-adenosyl-L-methionine = N(6)-methyladenosine(1618) in 23S rRNA + S-adenosyl-L-homocysteine + H(+)</text>
        <dbReference type="Rhea" id="RHEA:16497"/>
        <dbReference type="Rhea" id="RHEA-COMP:10229"/>
        <dbReference type="Rhea" id="RHEA-COMP:10231"/>
        <dbReference type="ChEBI" id="CHEBI:15378"/>
        <dbReference type="ChEBI" id="CHEBI:57856"/>
        <dbReference type="ChEBI" id="CHEBI:59789"/>
        <dbReference type="ChEBI" id="CHEBI:74411"/>
        <dbReference type="ChEBI" id="CHEBI:74449"/>
        <dbReference type="EC" id="2.1.1.181"/>
    </reaction>
</comment>
<keyword evidence="8" id="KW-1185">Reference proteome</keyword>
<dbReference type="InterPro" id="IPR016909">
    <property type="entry name" value="rRNA_lsu_MeTfrase_F"/>
</dbReference>
<dbReference type="Proteomes" id="UP001596163">
    <property type="component" value="Unassembled WGS sequence"/>
</dbReference>
<dbReference type="InterPro" id="IPR029063">
    <property type="entry name" value="SAM-dependent_MTases_sf"/>
</dbReference>
<name>A0ABW0BUF4_9BACT</name>
<gene>
    <name evidence="6 7" type="primary">rlmF</name>
    <name evidence="7" type="ORF">ACFPIK_06985</name>
</gene>
<accession>A0ABW0BUF4</accession>
<evidence type="ECO:0000256" key="2">
    <source>
        <dbReference type="ARBA" id="ARBA00022552"/>
    </source>
</evidence>
<keyword evidence="1 6" id="KW-0963">Cytoplasm</keyword>
<dbReference type="EC" id="2.1.1.181" evidence="6"/>
<keyword evidence="2 6" id="KW-0698">rRNA processing</keyword>
<keyword evidence="4 6" id="KW-0808">Transferase</keyword>
<organism evidence="7 8">
    <name type="scientific">Algoriphagus aquatilis</name>
    <dbReference type="NCBI Taxonomy" id="490186"/>
    <lineage>
        <taxon>Bacteria</taxon>
        <taxon>Pseudomonadati</taxon>
        <taxon>Bacteroidota</taxon>
        <taxon>Cytophagia</taxon>
        <taxon>Cytophagales</taxon>
        <taxon>Cyclobacteriaceae</taxon>
        <taxon>Algoriphagus</taxon>
    </lineage>
</organism>
<keyword evidence="5 6" id="KW-0949">S-adenosyl-L-methionine</keyword>
<dbReference type="PIRSF" id="PIRSF029038">
    <property type="entry name" value="Mtase_YbiN_prd"/>
    <property type="match status" value="1"/>
</dbReference>
<dbReference type="PANTHER" id="PTHR13393">
    <property type="entry name" value="SAM-DEPENDENT METHYLTRANSFERASE"/>
    <property type="match status" value="1"/>
</dbReference>
<dbReference type="Pfam" id="PF05971">
    <property type="entry name" value="Methyltransf_10"/>
    <property type="match status" value="1"/>
</dbReference>
<dbReference type="GO" id="GO:0052907">
    <property type="term" value="F:23S rRNA (adenine(1618)-N(6))-methyltransferase activity"/>
    <property type="evidence" value="ECO:0007669"/>
    <property type="project" value="UniProtKB-EC"/>
</dbReference>
<keyword evidence="3 6" id="KW-0489">Methyltransferase</keyword>
<evidence type="ECO:0000256" key="4">
    <source>
        <dbReference type="ARBA" id="ARBA00022679"/>
    </source>
</evidence>
<comment type="function">
    <text evidence="6">Specifically methylates the adenine in position 1618 of 23S rRNA.</text>
</comment>
<dbReference type="PANTHER" id="PTHR13393:SF0">
    <property type="entry name" value="RNA N6-ADENOSINE-METHYLTRANSFERASE METTL16"/>
    <property type="match status" value="1"/>
</dbReference>
<evidence type="ECO:0000256" key="6">
    <source>
        <dbReference type="HAMAP-Rule" id="MF_01848"/>
    </source>
</evidence>
<comment type="similarity">
    <text evidence="6">Belongs to the methyltransferase superfamily. METTL16/RlmF family.</text>
</comment>
<dbReference type="Gene3D" id="3.40.50.150">
    <property type="entry name" value="Vaccinia Virus protein VP39"/>
    <property type="match status" value="1"/>
</dbReference>
<reference evidence="8" key="1">
    <citation type="journal article" date="2019" name="Int. J. Syst. Evol. Microbiol.">
        <title>The Global Catalogue of Microorganisms (GCM) 10K type strain sequencing project: providing services to taxonomists for standard genome sequencing and annotation.</title>
        <authorList>
            <consortium name="The Broad Institute Genomics Platform"/>
            <consortium name="The Broad Institute Genome Sequencing Center for Infectious Disease"/>
            <person name="Wu L."/>
            <person name="Ma J."/>
        </authorList>
    </citation>
    <scope>NUCLEOTIDE SEQUENCE [LARGE SCALE GENOMIC DNA]</scope>
    <source>
        <strain evidence="8">CGMCC 1.7030</strain>
    </source>
</reference>
<comment type="subcellular location">
    <subcellularLocation>
        <location evidence="6">Cytoplasm</location>
    </subcellularLocation>
</comment>
<evidence type="ECO:0000313" key="8">
    <source>
        <dbReference type="Proteomes" id="UP001596163"/>
    </source>
</evidence>
<dbReference type="SUPFAM" id="SSF53335">
    <property type="entry name" value="S-adenosyl-L-methionine-dependent methyltransferases"/>
    <property type="match status" value="1"/>
</dbReference>
<dbReference type="EMBL" id="JBHSKS010000004">
    <property type="protein sequence ID" value="MFC5191507.1"/>
    <property type="molecule type" value="Genomic_DNA"/>
</dbReference>
<protein>
    <recommendedName>
        <fullName evidence="6">Ribosomal RNA large subunit methyltransferase F</fullName>
        <ecNumber evidence="6">2.1.1.181</ecNumber>
    </recommendedName>
    <alternativeName>
        <fullName evidence="6">23S rRNA mA1618 methyltransferase</fullName>
    </alternativeName>
    <alternativeName>
        <fullName evidence="6">rRNA adenine N-6-methyltransferase</fullName>
    </alternativeName>
</protein>
<evidence type="ECO:0000256" key="3">
    <source>
        <dbReference type="ARBA" id="ARBA00022603"/>
    </source>
</evidence>
<dbReference type="RefSeq" id="WP_377913625.1">
    <property type="nucleotide sequence ID" value="NZ_JBHSKS010000004.1"/>
</dbReference>
<comment type="caution">
    <text evidence="7">The sequence shown here is derived from an EMBL/GenBank/DDBJ whole genome shotgun (WGS) entry which is preliminary data.</text>
</comment>
<dbReference type="NCBIfam" id="NF008725">
    <property type="entry name" value="PRK11727.1"/>
    <property type="match status" value="1"/>
</dbReference>